<evidence type="ECO:0000256" key="2">
    <source>
        <dbReference type="ARBA" id="ARBA00012755"/>
    </source>
</evidence>
<comment type="catalytic activity">
    <reaction evidence="1">
        <text>Hydrolysis of terminal, non-reducing alpha-D-galactose residues in alpha-D-galactosides, including galactose oligosaccharides, galactomannans and galactolipids.</text>
        <dbReference type="EC" id="3.2.1.22"/>
    </reaction>
</comment>
<evidence type="ECO:0000313" key="4">
    <source>
        <dbReference type="EMBL" id="KAF2268320.1"/>
    </source>
</evidence>
<gene>
    <name evidence="4" type="ORF">CC78DRAFT_530235</name>
</gene>
<accession>A0A9P4N3D6</accession>
<evidence type="ECO:0000256" key="1">
    <source>
        <dbReference type="ARBA" id="ARBA00001255"/>
    </source>
</evidence>
<evidence type="ECO:0000313" key="5">
    <source>
        <dbReference type="Proteomes" id="UP000800093"/>
    </source>
</evidence>
<keyword evidence="5" id="KW-1185">Reference proteome</keyword>
<feature type="non-terminal residue" evidence="4">
    <location>
        <position position="125"/>
    </location>
</feature>
<dbReference type="Gene3D" id="3.20.20.70">
    <property type="entry name" value="Aldolase class I"/>
    <property type="match status" value="1"/>
</dbReference>
<protein>
    <recommendedName>
        <fullName evidence="2">alpha-galactosidase</fullName>
        <ecNumber evidence="2">3.2.1.22</ecNumber>
    </recommendedName>
</protein>
<dbReference type="Pfam" id="PF03537">
    <property type="entry name" value="Glyco_hydro_114"/>
    <property type="match status" value="1"/>
</dbReference>
<dbReference type="InterPro" id="IPR017853">
    <property type="entry name" value="GH"/>
</dbReference>
<proteinExistence type="predicted"/>
<dbReference type="GO" id="GO:0004557">
    <property type="term" value="F:alpha-galactosidase activity"/>
    <property type="evidence" value="ECO:0007669"/>
    <property type="project" value="UniProtKB-EC"/>
</dbReference>
<dbReference type="AlphaFoldDB" id="A0A9P4N3D6"/>
<sequence length="125" mass="13531">MSYLSNQTVPLNLTLGLKNAGDIIPQVLPIVQFSVNEQCVEYGECETFKPFIDAGKPVFHIEYPDGAGEGDGLEDSVVQKFCGDDGDARGSEIFSTVLKKMDLDGWVEYCDSKIEVTSVNATSSG</sequence>
<dbReference type="InterPro" id="IPR013785">
    <property type="entry name" value="Aldolase_TIM"/>
</dbReference>
<dbReference type="EMBL" id="ML986587">
    <property type="protein sequence ID" value="KAF2268320.1"/>
    <property type="molecule type" value="Genomic_DNA"/>
</dbReference>
<organism evidence="4 5">
    <name type="scientific">Lojkania enalia</name>
    <dbReference type="NCBI Taxonomy" id="147567"/>
    <lineage>
        <taxon>Eukaryota</taxon>
        <taxon>Fungi</taxon>
        <taxon>Dikarya</taxon>
        <taxon>Ascomycota</taxon>
        <taxon>Pezizomycotina</taxon>
        <taxon>Dothideomycetes</taxon>
        <taxon>Pleosporomycetidae</taxon>
        <taxon>Pleosporales</taxon>
        <taxon>Pleosporales incertae sedis</taxon>
        <taxon>Lojkania</taxon>
    </lineage>
</organism>
<dbReference type="OrthoDB" id="2108802at2759"/>
<dbReference type="PANTHER" id="PTHR35273">
    <property type="entry name" value="ALPHA-1,4 POLYGALACTOSAMINIDASE, PUTATIVE (AFU_ORTHOLOGUE AFUA_3G07890)-RELATED"/>
    <property type="match status" value="1"/>
</dbReference>
<dbReference type="PANTHER" id="PTHR35273:SF2">
    <property type="entry name" value="ALPHA-GALACTOSIDASE"/>
    <property type="match status" value="1"/>
</dbReference>
<dbReference type="EC" id="3.2.1.22" evidence="2"/>
<name>A0A9P4N3D6_9PLEO</name>
<comment type="caution">
    <text evidence="4">The sequence shown here is derived from an EMBL/GenBank/DDBJ whole genome shotgun (WGS) entry which is preliminary data.</text>
</comment>
<reference evidence="5" key="1">
    <citation type="journal article" date="2020" name="Stud. Mycol.">
        <title>101 Dothideomycetes genomes: A test case for predicting lifestyles and emergence of pathogens.</title>
        <authorList>
            <person name="Haridas S."/>
            <person name="Albert R."/>
            <person name="Binder M."/>
            <person name="Bloem J."/>
            <person name="LaButti K."/>
            <person name="Salamov A."/>
            <person name="Andreopoulos B."/>
            <person name="Baker S."/>
            <person name="Barry K."/>
            <person name="Bills G."/>
            <person name="Bluhm B."/>
            <person name="Cannon C."/>
            <person name="Castanera R."/>
            <person name="Culley D."/>
            <person name="Daum C."/>
            <person name="Ezra D."/>
            <person name="Gonzalez J."/>
            <person name="Henrissat B."/>
            <person name="Kuo A."/>
            <person name="Liang C."/>
            <person name="Lipzen A."/>
            <person name="Lutzoni F."/>
            <person name="Magnuson J."/>
            <person name="Mondo S."/>
            <person name="Nolan M."/>
            <person name="Ohm R."/>
            <person name="Pangilinan J."/>
            <person name="Park H.-J."/>
            <person name="Ramirez L."/>
            <person name="Alfaro M."/>
            <person name="Sun H."/>
            <person name="Tritt A."/>
            <person name="Yoshinaga Y."/>
            <person name="Zwiers L.-H."/>
            <person name="Turgeon B."/>
            <person name="Goodwin S."/>
            <person name="Spatafora J."/>
            <person name="Crous P."/>
            <person name="Grigoriev I."/>
        </authorList>
    </citation>
    <scope>NUCLEOTIDE SEQUENCE [LARGE SCALE GENOMIC DNA]</scope>
    <source>
        <strain evidence="5">CBS 304.66</strain>
    </source>
</reference>
<feature type="domain" description="Glycoside-hydrolase family GH114 TIM-barrel" evidence="3">
    <location>
        <begin position="3"/>
        <end position="106"/>
    </location>
</feature>
<dbReference type="SUPFAM" id="SSF51445">
    <property type="entry name" value="(Trans)glycosidases"/>
    <property type="match status" value="1"/>
</dbReference>
<evidence type="ECO:0000259" key="3">
    <source>
        <dbReference type="Pfam" id="PF03537"/>
    </source>
</evidence>
<dbReference type="Proteomes" id="UP000800093">
    <property type="component" value="Unassembled WGS sequence"/>
</dbReference>
<dbReference type="InterPro" id="IPR004352">
    <property type="entry name" value="GH114_TIM-barrel"/>
</dbReference>